<dbReference type="Gene3D" id="3.40.50.1820">
    <property type="entry name" value="alpha/beta hydrolase"/>
    <property type="match status" value="1"/>
</dbReference>
<evidence type="ECO:0000313" key="2">
    <source>
        <dbReference type="EMBL" id="BAU74123.1"/>
    </source>
</evidence>
<accession>A0AAD1BZH1</accession>
<dbReference type="RefSeq" id="WP_003454034.1">
    <property type="nucleotide sequence ID" value="NZ_AJMR01000191.1"/>
</dbReference>
<dbReference type="Proteomes" id="UP000218554">
    <property type="component" value="Chromosome"/>
</dbReference>
<dbReference type="InterPro" id="IPR050266">
    <property type="entry name" value="AB_hydrolase_sf"/>
</dbReference>
<name>A0AAD1BZH1_METFU</name>
<dbReference type="GO" id="GO:0016787">
    <property type="term" value="F:hydrolase activity"/>
    <property type="evidence" value="ECO:0007669"/>
    <property type="project" value="UniProtKB-KW"/>
</dbReference>
<feature type="domain" description="AB hydrolase-1" evidence="1">
    <location>
        <begin position="38"/>
        <end position="253"/>
    </location>
</feature>
<dbReference type="GO" id="GO:0016020">
    <property type="term" value="C:membrane"/>
    <property type="evidence" value="ECO:0007669"/>
    <property type="project" value="TreeGrafter"/>
</dbReference>
<dbReference type="SUPFAM" id="SSF53474">
    <property type="entry name" value="alpha/beta-Hydrolases"/>
    <property type="match status" value="1"/>
</dbReference>
<proteinExistence type="predicted"/>
<dbReference type="AlphaFoldDB" id="A0AAD1BZH1"/>
<dbReference type="Pfam" id="PF00561">
    <property type="entry name" value="Abhydrolase_1"/>
    <property type="match status" value="1"/>
</dbReference>
<evidence type="ECO:0000313" key="3">
    <source>
        <dbReference type="Proteomes" id="UP000218554"/>
    </source>
</evidence>
<dbReference type="EMBL" id="AP014862">
    <property type="protein sequence ID" value="BAU74123.1"/>
    <property type="molecule type" value="Genomic_DNA"/>
</dbReference>
<organism evidence="2 3">
    <name type="scientific">Metapseudomonas furukawaii</name>
    <name type="common">Pseudomonas furukawaii</name>
    <dbReference type="NCBI Taxonomy" id="1149133"/>
    <lineage>
        <taxon>Bacteria</taxon>
        <taxon>Pseudomonadati</taxon>
        <taxon>Pseudomonadota</taxon>
        <taxon>Gammaproteobacteria</taxon>
        <taxon>Pseudomonadales</taxon>
        <taxon>Pseudomonadaceae</taxon>
        <taxon>Metapseudomonas</taxon>
    </lineage>
</organism>
<protein>
    <submittedName>
        <fullName evidence="2">Hydrolase-related protein</fullName>
    </submittedName>
</protein>
<dbReference type="PANTHER" id="PTHR43798">
    <property type="entry name" value="MONOACYLGLYCEROL LIPASE"/>
    <property type="match status" value="1"/>
</dbReference>
<dbReference type="PANTHER" id="PTHR43798:SF33">
    <property type="entry name" value="HYDROLASE, PUTATIVE (AFU_ORTHOLOGUE AFUA_2G14860)-RELATED"/>
    <property type="match status" value="1"/>
</dbReference>
<reference evidence="3" key="1">
    <citation type="submission" date="2015-05" db="EMBL/GenBank/DDBJ databases">
        <title>Draft genome sequencing of a biphenyl-degrading bacterium, Pseudomonas balearica KF707 (=NBRC110670).</title>
        <authorList>
            <person name="Kimura N."/>
            <person name="Hirose J."/>
            <person name="Watanabe T."/>
            <person name="Suenaga H."/>
            <person name="Fujihara H."/>
            <person name="Noguchi M."/>
            <person name="Hashimoto M."/>
            <person name="Shimodaira J."/>
            <person name="Tsuchikane K."/>
            <person name="Hosoyama A."/>
            <person name="Yamazoe A."/>
            <person name="Fujita N."/>
            <person name="Furukawa K."/>
        </authorList>
    </citation>
    <scope>NUCLEOTIDE SEQUENCE [LARGE SCALE GENOMIC DNA]</scope>
    <source>
        <strain evidence="3">DSM 10086 / NBRC 110670 / KF707</strain>
    </source>
</reference>
<evidence type="ECO:0000259" key="1">
    <source>
        <dbReference type="Pfam" id="PF00561"/>
    </source>
</evidence>
<keyword evidence="2" id="KW-0378">Hydrolase</keyword>
<dbReference type="KEGG" id="pfuw:KF707C_24350"/>
<dbReference type="InterPro" id="IPR029058">
    <property type="entry name" value="AB_hydrolase_fold"/>
</dbReference>
<keyword evidence="3" id="KW-1185">Reference proteome</keyword>
<sequence>MTSTSHHTQDLRVESLHGKLFVRIWSPDHQSPCFDQAPIVLFHDSLGCVELWRDFPARLAAATGKAVVAYDRLGFGRSDPHPDELTFGFIADEAERAFPAVKDQLGIDDFIAFGHSVGGAMATLCADRHRMHCHALITVAAQAFVEEHTLEGIRVAKENFRQPEQLQRLVKYHGDKARWVLDAWTETWLSPAYAHWTLEEEIQSLDCPLLVIHGDQDEFGSRLHPQRIVQLTEGPSRLLLMDDCGHVPHREKPEAVLAAVADFLR</sequence>
<reference evidence="2 3" key="2">
    <citation type="journal article" date="2017" name="Int. J. Syst. Evol. Microbiol.">
        <title>Pseudomonas furukawaii sp. nov., a polychlorinated biphenyl-degrading bacterium isolated from biphenyl-contaminated soil in Japan.</title>
        <authorList>
            <person name="Kimura N."/>
            <person name="Watanabe T."/>
            <person name="Suenaga H."/>
            <person name="Fujihara H."/>
            <person name="Futagami T."/>
            <person name="Goto M."/>
            <person name="Hanada S."/>
            <person name="Hirose J."/>
        </authorList>
    </citation>
    <scope>NUCLEOTIDE SEQUENCE [LARGE SCALE GENOMIC DNA]</scope>
    <source>
        <strain evidence="3">DSM 10086 / NBRC 110670 / KF707</strain>
    </source>
</reference>
<gene>
    <name evidence="2" type="ORF">KF707C_24350</name>
</gene>
<dbReference type="InterPro" id="IPR000073">
    <property type="entry name" value="AB_hydrolase_1"/>
</dbReference>